<proteinExistence type="inferred from homology"/>
<comment type="similarity">
    <text evidence="2">Belongs to the universal ribosomal protein uL29 family.</text>
</comment>
<sequence>MSFVLRASRCALARVTASTSALTIASRATPTPCARALWTTPSTRASHGLDAFVDANRDAKTNVGRGWLASELRKKSHEDLHALWHALVRERNMLLTEKHLAKVNREPMRAPQRMRLVRRSMARIKLVLTERAIEEAGEDKQLLFELKRLINAK</sequence>
<dbReference type="InterPro" id="IPR036049">
    <property type="entry name" value="Ribosomal_uL29_sf"/>
</dbReference>
<keyword evidence="5" id="KW-0687">Ribonucleoprotein</keyword>
<evidence type="ECO:0000256" key="5">
    <source>
        <dbReference type="ARBA" id="ARBA00023274"/>
    </source>
</evidence>
<dbReference type="CDD" id="cd00427">
    <property type="entry name" value="Ribosomal_L29_HIP"/>
    <property type="match status" value="1"/>
</dbReference>
<evidence type="ECO:0000313" key="7">
    <source>
        <dbReference type="EMBL" id="OUS48163.1"/>
    </source>
</evidence>
<keyword evidence="3 7" id="KW-0689">Ribosomal protein</keyword>
<comment type="subcellular location">
    <subcellularLocation>
        <location evidence="1">Mitochondrion</location>
    </subcellularLocation>
</comment>
<evidence type="ECO:0000256" key="6">
    <source>
        <dbReference type="ARBA" id="ARBA00035289"/>
    </source>
</evidence>
<dbReference type="InterPro" id="IPR038340">
    <property type="entry name" value="MRP-L47_sf"/>
</dbReference>
<dbReference type="GO" id="GO:0032543">
    <property type="term" value="P:mitochondrial translation"/>
    <property type="evidence" value="ECO:0007669"/>
    <property type="project" value="TreeGrafter"/>
</dbReference>
<evidence type="ECO:0000256" key="3">
    <source>
        <dbReference type="ARBA" id="ARBA00022980"/>
    </source>
</evidence>
<accession>A0A1Y5IJ79</accession>
<dbReference type="Gene3D" id="6.10.330.20">
    <property type="match status" value="1"/>
</dbReference>
<organism evidence="7">
    <name type="scientific">Ostreococcus tauri</name>
    <name type="common">Marine green alga</name>
    <dbReference type="NCBI Taxonomy" id="70448"/>
    <lineage>
        <taxon>Eukaryota</taxon>
        <taxon>Viridiplantae</taxon>
        <taxon>Chlorophyta</taxon>
        <taxon>Mamiellophyceae</taxon>
        <taxon>Mamiellales</taxon>
        <taxon>Bathycoccaceae</taxon>
        <taxon>Ostreococcus</taxon>
    </lineage>
</organism>
<dbReference type="AlphaFoldDB" id="A0A1Y5IJ79"/>
<dbReference type="PANTHER" id="PTHR21183:SF18">
    <property type="entry name" value="LARGE RIBOSOMAL SUBUNIT PROTEIN UL29M"/>
    <property type="match status" value="1"/>
</dbReference>
<dbReference type="Pfam" id="PF06984">
    <property type="entry name" value="MRP-L47"/>
    <property type="match status" value="1"/>
</dbReference>
<dbReference type="SUPFAM" id="SSF46561">
    <property type="entry name" value="Ribosomal protein L29 (L29p)"/>
    <property type="match status" value="1"/>
</dbReference>
<dbReference type="GO" id="GO:0003735">
    <property type="term" value="F:structural constituent of ribosome"/>
    <property type="evidence" value="ECO:0007669"/>
    <property type="project" value="InterPro"/>
</dbReference>
<evidence type="ECO:0000256" key="1">
    <source>
        <dbReference type="ARBA" id="ARBA00004173"/>
    </source>
</evidence>
<evidence type="ECO:0000256" key="2">
    <source>
        <dbReference type="ARBA" id="ARBA00009254"/>
    </source>
</evidence>
<dbReference type="EMBL" id="KZ155776">
    <property type="protein sequence ID" value="OUS48163.1"/>
    <property type="molecule type" value="Genomic_DNA"/>
</dbReference>
<dbReference type="GO" id="GO:0005762">
    <property type="term" value="C:mitochondrial large ribosomal subunit"/>
    <property type="evidence" value="ECO:0007669"/>
    <property type="project" value="TreeGrafter"/>
</dbReference>
<dbReference type="Proteomes" id="UP000195557">
    <property type="component" value="Unassembled WGS sequence"/>
</dbReference>
<dbReference type="InterPro" id="IPR001854">
    <property type="entry name" value="Ribosomal_uL29"/>
</dbReference>
<keyword evidence="4" id="KW-0496">Mitochondrion</keyword>
<name>A0A1Y5IJ79_OSTTA</name>
<evidence type="ECO:0000256" key="4">
    <source>
        <dbReference type="ARBA" id="ARBA00023128"/>
    </source>
</evidence>
<reference evidence="7" key="1">
    <citation type="submission" date="2017-04" db="EMBL/GenBank/DDBJ databases">
        <title>Population genomics of picophytoplankton unveils novel chromosome hypervariability.</title>
        <authorList>
            <consortium name="DOE Joint Genome Institute"/>
            <person name="Blanc-Mathieu R."/>
            <person name="Krasovec M."/>
            <person name="Hebrard M."/>
            <person name="Yau S."/>
            <person name="Desgranges E."/>
            <person name="Martin J."/>
            <person name="Schackwitz W."/>
            <person name="Kuo A."/>
            <person name="Salin G."/>
            <person name="Donnadieu C."/>
            <person name="Desdevises Y."/>
            <person name="Sanchez-Ferandin S."/>
            <person name="Moreau H."/>
            <person name="Rivals E."/>
            <person name="Grigoriev I.V."/>
            <person name="Grimsley N."/>
            <person name="Eyre-Walker A."/>
            <person name="Piganeau G."/>
        </authorList>
    </citation>
    <scope>NUCLEOTIDE SEQUENCE [LARGE SCALE GENOMIC DNA]</scope>
    <source>
        <strain evidence="7">RCC 1115</strain>
    </source>
</reference>
<dbReference type="eggNOG" id="KOG3331">
    <property type="taxonomic scope" value="Eukaryota"/>
</dbReference>
<dbReference type="InterPro" id="IPR010729">
    <property type="entry name" value="Ribosomal_uL29_mit"/>
</dbReference>
<gene>
    <name evidence="7" type="ORF">BE221DRAFT_69894</name>
</gene>
<protein>
    <recommendedName>
        <fullName evidence="6">Large ribosomal subunit protein uL29m</fullName>
    </recommendedName>
</protein>
<dbReference type="PANTHER" id="PTHR21183">
    <property type="entry name" value="RIBOSOMAL PROTEIN L47, MITOCHONDRIAL-RELATED"/>
    <property type="match status" value="1"/>
</dbReference>